<evidence type="ECO:0000256" key="4">
    <source>
        <dbReference type="ARBA" id="ARBA00023316"/>
    </source>
</evidence>
<evidence type="ECO:0000256" key="1">
    <source>
        <dbReference type="ARBA" id="ARBA00001561"/>
    </source>
</evidence>
<organism evidence="8 9">
    <name type="scientific">Candidatus Copromonas faecavium</name>
    <name type="common">nom. illeg.</name>
    <dbReference type="NCBI Taxonomy" id="2840740"/>
    <lineage>
        <taxon>Bacteria</taxon>
        <taxon>Bacillati</taxon>
        <taxon>Bacillota</taxon>
        <taxon>Clostridia</taxon>
        <taxon>Lachnospirales</taxon>
        <taxon>Lachnospiraceae</taxon>
        <taxon>Candidatus Copromonas (nom. illeg.)</taxon>
    </lineage>
</organism>
<proteinExistence type="predicted"/>
<name>A0A9D1D5D0_9FIRM</name>
<evidence type="ECO:0000256" key="3">
    <source>
        <dbReference type="ARBA" id="ARBA00022801"/>
    </source>
</evidence>
<keyword evidence="3" id="KW-0378">Hydrolase</keyword>
<evidence type="ECO:0000256" key="5">
    <source>
        <dbReference type="SAM" id="Coils"/>
    </source>
</evidence>
<dbReference type="InterPro" id="IPR002502">
    <property type="entry name" value="Amidase_domain"/>
</dbReference>
<comment type="caution">
    <text evidence="8">The sequence shown here is derived from an EMBL/GenBank/DDBJ whole genome shotgun (WGS) entry which is preliminary data.</text>
</comment>
<dbReference type="CDD" id="cd06583">
    <property type="entry name" value="PGRP"/>
    <property type="match status" value="1"/>
</dbReference>
<evidence type="ECO:0000256" key="6">
    <source>
        <dbReference type="SAM" id="Phobius"/>
    </source>
</evidence>
<dbReference type="GO" id="GO:0008745">
    <property type="term" value="F:N-acetylmuramoyl-L-alanine amidase activity"/>
    <property type="evidence" value="ECO:0007669"/>
    <property type="project" value="UniProtKB-EC"/>
</dbReference>
<dbReference type="AlphaFoldDB" id="A0A9D1D5D0"/>
<dbReference type="Proteomes" id="UP000824250">
    <property type="component" value="Unassembled WGS sequence"/>
</dbReference>
<dbReference type="EC" id="3.5.1.28" evidence="2"/>
<keyword evidence="6" id="KW-0472">Membrane</keyword>
<gene>
    <name evidence="8" type="ORF">IAB28_08880</name>
</gene>
<dbReference type="PANTHER" id="PTHR30417:SF1">
    <property type="entry name" value="N-ACETYLMURAMOYL-L-ALANINE AMIDASE AMID"/>
    <property type="match status" value="1"/>
</dbReference>
<dbReference type="GO" id="GO:0071555">
    <property type="term" value="P:cell wall organization"/>
    <property type="evidence" value="ECO:0007669"/>
    <property type="project" value="UniProtKB-KW"/>
</dbReference>
<reference evidence="8" key="1">
    <citation type="submission" date="2020-10" db="EMBL/GenBank/DDBJ databases">
        <authorList>
            <person name="Gilroy R."/>
        </authorList>
    </citation>
    <scope>NUCLEOTIDE SEQUENCE</scope>
    <source>
        <strain evidence="8">CHK180-2868</strain>
    </source>
</reference>
<feature type="domain" description="N-acetylmuramoyl-L-alanine amidase" evidence="7">
    <location>
        <begin position="79"/>
        <end position="227"/>
    </location>
</feature>
<dbReference type="SUPFAM" id="SSF55846">
    <property type="entry name" value="N-acetylmuramoyl-L-alanine amidase-like"/>
    <property type="match status" value="1"/>
</dbReference>
<keyword evidence="6" id="KW-1133">Transmembrane helix</keyword>
<dbReference type="GO" id="GO:0009253">
    <property type="term" value="P:peptidoglycan catabolic process"/>
    <property type="evidence" value="ECO:0007669"/>
    <property type="project" value="InterPro"/>
</dbReference>
<dbReference type="GO" id="GO:0009254">
    <property type="term" value="P:peptidoglycan turnover"/>
    <property type="evidence" value="ECO:0007669"/>
    <property type="project" value="TreeGrafter"/>
</dbReference>
<sequence>MSREEDERRVRRELRRMKRRKQERVRQLLLTGLLGIAAVIVIAAAIILVKGLFFQEPVDPRTVSVPEHVTVSLLTPNPYSRPQTPLEQVNGIVVHYVANPCTTAKENRNYFEQLKNQTGEDTTSVSSHFVIGLEGEVVQCVPLYEVAYASNDRNSDTISIECCHPDETGKFYDSTYQSLVNLCAYLCREFNLEAGSVIRHYDVTGKICPKYFVDNPDAWETFHKDVEAAIRAMK</sequence>
<accession>A0A9D1D5D0</accession>
<dbReference type="Gene3D" id="3.40.80.10">
    <property type="entry name" value="Peptidoglycan recognition protein-like"/>
    <property type="match status" value="1"/>
</dbReference>
<keyword evidence="5" id="KW-0175">Coiled coil</keyword>
<protein>
    <recommendedName>
        <fullName evidence="2">N-acetylmuramoyl-L-alanine amidase</fullName>
        <ecNumber evidence="2">3.5.1.28</ecNumber>
    </recommendedName>
</protein>
<dbReference type="InterPro" id="IPR051206">
    <property type="entry name" value="NAMLAA_amidase_2"/>
</dbReference>
<feature type="coiled-coil region" evidence="5">
    <location>
        <begin position="3"/>
        <end position="31"/>
    </location>
</feature>
<dbReference type="InterPro" id="IPR036505">
    <property type="entry name" value="Amidase/PGRP_sf"/>
</dbReference>
<dbReference type="Pfam" id="PF01510">
    <property type="entry name" value="Amidase_2"/>
    <property type="match status" value="1"/>
</dbReference>
<feature type="transmembrane region" description="Helical" evidence="6">
    <location>
        <begin position="28"/>
        <end position="53"/>
    </location>
</feature>
<dbReference type="EMBL" id="DVGC01000050">
    <property type="protein sequence ID" value="HIR06061.1"/>
    <property type="molecule type" value="Genomic_DNA"/>
</dbReference>
<dbReference type="PANTHER" id="PTHR30417">
    <property type="entry name" value="N-ACETYLMURAMOYL-L-ALANINE AMIDASE AMID"/>
    <property type="match status" value="1"/>
</dbReference>
<dbReference type="SMART" id="SM00644">
    <property type="entry name" value="Ami_2"/>
    <property type="match status" value="1"/>
</dbReference>
<keyword evidence="6" id="KW-0812">Transmembrane</keyword>
<comment type="catalytic activity">
    <reaction evidence="1">
        <text>Hydrolyzes the link between N-acetylmuramoyl residues and L-amino acid residues in certain cell-wall glycopeptides.</text>
        <dbReference type="EC" id="3.5.1.28"/>
    </reaction>
</comment>
<evidence type="ECO:0000256" key="2">
    <source>
        <dbReference type="ARBA" id="ARBA00011901"/>
    </source>
</evidence>
<evidence type="ECO:0000313" key="8">
    <source>
        <dbReference type="EMBL" id="HIR06061.1"/>
    </source>
</evidence>
<reference evidence="8" key="2">
    <citation type="journal article" date="2021" name="PeerJ">
        <title>Extensive microbial diversity within the chicken gut microbiome revealed by metagenomics and culture.</title>
        <authorList>
            <person name="Gilroy R."/>
            <person name="Ravi A."/>
            <person name="Getino M."/>
            <person name="Pursley I."/>
            <person name="Horton D.L."/>
            <person name="Alikhan N.F."/>
            <person name="Baker D."/>
            <person name="Gharbi K."/>
            <person name="Hall N."/>
            <person name="Watson M."/>
            <person name="Adriaenssens E.M."/>
            <person name="Foster-Nyarko E."/>
            <person name="Jarju S."/>
            <person name="Secka A."/>
            <person name="Antonio M."/>
            <person name="Oren A."/>
            <person name="Chaudhuri R.R."/>
            <person name="La Ragione R."/>
            <person name="Hildebrand F."/>
            <person name="Pallen M.J."/>
        </authorList>
    </citation>
    <scope>NUCLEOTIDE SEQUENCE</scope>
    <source>
        <strain evidence="8">CHK180-2868</strain>
    </source>
</reference>
<evidence type="ECO:0000313" key="9">
    <source>
        <dbReference type="Proteomes" id="UP000824250"/>
    </source>
</evidence>
<keyword evidence="4" id="KW-0961">Cell wall biogenesis/degradation</keyword>
<evidence type="ECO:0000259" key="7">
    <source>
        <dbReference type="SMART" id="SM00644"/>
    </source>
</evidence>